<dbReference type="EMBL" id="GBXM01057660">
    <property type="protein sequence ID" value="JAH50917.1"/>
    <property type="molecule type" value="Transcribed_RNA"/>
</dbReference>
<proteinExistence type="predicted"/>
<reference evidence="1" key="1">
    <citation type="submission" date="2014-11" db="EMBL/GenBank/DDBJ databases">
        <authorList>
            <person name="Amaro Gonzalez C."/>
        </authorList>
    </citation>
    <scope>NUCLEOTIDE SEQUENCE</scope>
</reference>
<dbReference type="EMBL" id="GBXM01047748">
    <property type="protein sequence ID" value="JAH60829.1"/>
    <property type="molecule type" value="Transcribed_RNA"/>
</dbReference>
<accession>A0A0E9TBX0</accession>
<sequence length="48" mass="5370">MQGVLRLITILSSNLKSCVACSRSFTSVQMCWKKHRGVSPFKMLPTAQ</sequence>
<dbReference type="AlphaFoldDB" id="A0A0E9TBX0"/>
<evidence type="ECO:0000313" key="1">
    <source>
        <dbReference type="EMBL" id="JAH50917.1"/>
    </source>
</evidence>
<reference evidence="1" key="2">
    <citation type="journal article" date="2015" name="Fish Shellfish Immunol.">
        <title>Early steps in the European eel (Anguilla anguilla)-Vibrio vulnificus interaction in the gills: Role of the RtxA13 toxin.</title>
        <authorList>
            <person name="Callol A."/>
            <person name="Pajuelo D."/>
            <person name="Ebbesson L."/>
            <person name="Teles M."/>
            <person name="MacKenzie S."/>
            <person name="Amaro C."/>
        </authorList>
    </citation>
    <scope>NUCLEOTIDE SEQUENCE</scope>
</reference>
<protein>
    <recommendedName>
        <fullName evidence="2">C2H2-type domain-containing protein</fullName>
    </recommendedName>
</protein>
<evidence type="ECO:0008006" key="2">
    <source>
        <dbReference type="Google" id="ProtNLM"/>
    </source>
</evidence>
<organism evidence="1">
    <name type="scientific">Anguilla anguilla</name>
    <name type="common">European freshwater eel</name>
    <name type="synonym">Muraena anguilla</name>
    <dbReference type="NCBI Taxonomy" id="7936"/>
    <lineage>
        <taxon>Eukaryota</taxon>
        <taxon>Metazoa</taxon>
        <taxon>Chordata</taxon>
        <taxon>Craniata</taxon>
        <taxon>Vertebrata</taxon>
        <taxon>Euteleostomi</taxon>
        <taxon>Actinopterygii</taxon>
        <taxon>Neopterygii</taxon>
        <taxon>Teleostei</taxon>
        <taxon>Anguilliformes</taxon>
        <taxon>Anguillidae</taxon>
        <taxon>Anguilla</taxon>
    </lineage>
</organism>
<name>A0A0E9TBX0_ANGAN</name>